<evidence type="ECO:0000313" key="2">
    <source>
        <dbReference type="EMBL" id="KUG21031.1"/>
    </source>
</evidence>
<dbReference type="SUPFAM" id="SSF57821">
    <property type="entry name" value="Hypothetical protein MTH1184"/>
    <property type="match status" value="1"/>
</dbReference>
<dbReference type="InterPro" id="IPR015166">
    <property type="entry name" value="DUF1922"/>
</dbReference>
<protein>
    <recommendedName>
        <fullName evidence="1">DUF1922 domain-containing protein</fullName>
    </recommendedName>
</protein>
<sequence>MYLVIRCPGCRTFTYVDSFQRWKLCHVCGEAIDVNRVPVYLDVNDHRDAETVVNQLQAYLQQAGKRDLSAEELEKLRIDYANWVRSRL</sequence>
<dbReference type="Pfam" id="PF09082">
    <property type="entry name" value="DUF1922"/>
    <property type="match status" value="1"/>
</dbReference>
<organism evidence="2">
    <name type="scientific">hydrocarbon metagenome</name>
    <dbReference type="NCBI Taxonomy" id="938273"/>
    <lineage>
        <taxon>unclassified sequences</taxon>
        <taxon>metagenomes</taxon>
        <taxon>ecological metagenomes</taxon>
    </lineage>
</organism>
<dbReference type="EMBL" id="LNQE01001111">
    <property type="protein sequence ID" value="KUG21031.1"/>
    <property type="molecule type" value="Genomic_DNA"/>
</dbReference>
<dbReference type="Gene3D" id="3.90.820.10">
    <property type="entry name" value="Structural Genomics, Unknown Function 30-nov-00 1gh9 Mol_id"/>
    <property type="match status" value="1"/>
</dbReference>
<comment type="caution">
    <text evidence="2">The sequence shown here is derived from an EMBL/GenBank/DDBJ whole genome shotgun (WGS) entry which is preliminary data.</text>
</comment>
<dbReference type="AlphaFoldDB" id="A0A0W8FJK5"/>
<proteinExistence type="predicted"/>
<dbReference type="InterPro" id="IPR036304">
    <property type="entry name" value="MTH1184"/>
</dbReference>
<gene>
    <name evidence="2" type="ORF">ASZ90_009223</name>
</gene>
<reference evidence="2" key="1">
    <citation type="journal article" date="2015" name="Proc. Natl. Acad. Sci. U.S.A.">
        <title>Networks of energetic and metabolic interactions define dynamics in microbial communities.</title>
        <authorList>
            <person name="Embree M."/>
            <person name="Liu J.K."/>
            <person name="Al-Bassam M.M."/>
            <person name="Zengler K."/>
        </authorList>
    </citation>
    <scope>NUCLEOTIDE SEQUENCE</scope>
</reference>
<feature type="domain" description="DUF1922" evidence="1">
    <location>
        <begin position="1"/>
        <end position="57"/>
    </location>
</feature>
<accession>A0A0W8FJK5</accession>
<name>A0A0W8FJK5_9ZZZZ</name>
<evidence type="ECO:0000259" key="1">
    <source>
        <dbReference type="Pfam" id="PF09082"/>
    </source>
</evidence>